<dbReference type="SUPFAM" id="SSF50630">
    <property type="entry name" value="Acid proteases"/>
    <property type="match status" value="1"/>
</dbReference>
<dbReference type="Pfam" id="PF13975">
    <property type="entry name" value="gag-asp_proteas"/>
    <property type="match status" value="1"/>
</dbReference>
<dbReference type="Gene3D" id="2.40.70.10">
    <property type="entry name" value="Acid Proteases"/>
    <property type="match status" value="1"/>
</dbReference>
<name>A0A9W6MVI4_9HYPH</name>
<reference evidence="1" key="1">
    <citation type="journal article" date="2014" name="Int. J. Syst. Evol. Microbiol.">
        <title>Complete genome sequence of Corynebacterium casei LMG S-19264T (=DSM 44701T), isolated from a smear-ripened cheese.</title>
        <authorList>
            <consortium name="US DOE Joint Genome Institute (JGI-PGF)"/>
            <person name="Walter F."/>
            <person name="Albersmeier A."/>
            <person name="Kalinowski J."/>
            <person name="Ruckert C."/>
        </authorList>
    </citation>
    <scope>NUCLEOTIDE SEQUENCE</scope>
    <source>
        <strain evidence="1">VKM B-2347</strain>
    </source>
</reference>
<dbReference type="InterPro" id="IPR034122">
    <property type="entry name" value="Retropepsin-like_bacterial"/>
</dbReference>
<dbReference type="Proteomes" id="UP001143372">
    <property type="component" value="Unassembled WGS sequence"/>
</dbReference>
<dbReference type="CDD" id="cd05483">
    <property type="entry name" value="retropepsin_like_bacteria"/>
    <property type="match status" value="1"/>
</dbReference>
<reference evidence="1" key="2">
    <citation type="submission" date="2023-01" db="EMBL/GenBank/DDBJ databases">
        <authorList>
            <person name="Sun Q."/>
            <person name="Evtushenko L."/>
        </authorList>
    </citation>
    <scope>NUCLEOTIDE SEQUENCE</scope>
    <source>
        <strain evidence="1">VKM B-2347</strain>
    </source>
</reference>
<dbReference type="RefSeq" id="WP_271168707.1">
    <property type="nucleotide sequence ID" value="NZ_BSFI01000008.1"/>
</dbReference>
<comment type="caution">
    <text evidence="1">The sequence shown here is derived from an EMBL/GenBank/DDBJ whole genome shotgun (WGS) entry which is preliminary data.</text>
</comment>
<dbReference type="EMBL" id="BSFI01000008">
    <property type="protein sequence ID" value="GLK68469.1"/>
    <property type="molecule type" value="Genomic_DNA"/>
</dbReference>
<gene>
    <name evidence="1" type="ORF">GCM10008179_21070</name>
</gene>
<dbReference type="InterPro" id="IPR021109">
    <property type="entry name" value="Peptidase_aspartic_dom_sf"/>
</dbReference>
<keyword evidence="2" id="KW-1185">Reference proteome</keyword>
<dbReference type="AlphaFoldDB" id="A0A9W6MVI4"/>
<dbReference type="GO" id="GO:0004190">
    <property type="term" value="F:aspartic-type endopeptidase activity"/>
    <property type="evidence" value="ECO:0007669"/>
    <property type="project" value="InterPro"/>
</dbReference>
<evidence type="ECO:0000313" key="1">
    <source>
        <dbReference type="EMBL" id="GLK68469.1"/>
    </source>
</evidence>
<organism evidence="1 2">
    <name type="scientific">Hansschlegelia plantiphila</name>
    <dbReference type="NCBI Taxonomy" id="374655"/>
    <lineage>
        <taxon>Bacteria</taxon>
        <taxon>Pseudomonadati</taxon>
        <taxon>Pseudomonadota</taxon>
        <taxon>Alphaproteobacteria</taxon>
        <taxon>Hyphomicrobiales</taxon>
        <taxon>Methylopilaceae</taxon>
        <taxon>Hansschlegelia</taxon>
    </lineage>
</organism>
<accession>A0A9W6MVI4</accession>
<protein>
    <submittedName>
        <fullName evidence="1">Peptidase</fullName>
    </submittedName>
</protein>
<sequence length="163" mass="16916">MIKIVLAAAALTIGVSYLAAGLVPKSSPQAPKPLAAAVEQPGSVTLRADDDGHFRVDATIGGRRVPMLVDTGATVVALSFEQAQSLGLIAGGDRFDLRVSTANGQVGAKRVVLRDLRIGSVSVPDVAAVVLARGAMTGNLLGMSFLGRLKRMESKGDRLVLER</sequence>
<dbReference type="PROSITE" id="PS00141">
    <property type="entry name" value="ASP_PROTEASE"/>
    <property type="match status" value="1"/>
</dbReference>
<dbReference type="NCBIfam" id="TIGR02281">
    <property type="entry name" value="clan_AA_DTGA"/>
    <property type="match status" value="1"/>
</dbReference>
<dbReference type="GO" id="GO:0006508">
    <property type="term" value="P:proteolysis"/>
    <property type="evidence" value="ECO:0007669"/>
    <property type="project" value="InterPro"/>
</dbReference>
<dbReference type="InterPro" id="IPR001969">
    <property type="entry name" value="Aspartic_peptidase_AS"/>
</dbReference>
<dbReference type="InterPro" id="IPR011969">
    <property type="entry name" value="Clan_AA_Asp_peptidase_C"/>
</dbReference>
<evidence type="ECO:0000313" key="2">
    <source>
        <dbReference type="Proteomes" id="UP001143372"/>
    </source>
</evidence>
<proteinExistence type="predicted"/>